<protein>
    <recommendedName>
        <fullName evidence="1">A-kinase anchor protein 7-like phosphoesterase domain-containing protein</fullName>
    </recommendedName>
</protein>
<dbReference type="InterPro" id="IPR009210">
    <property type="entry name" value="ASCC1"/>
</dbReference>
<dbReference type="SUPFAM" id="SSF55144">
    <property type="entry name" value="LigT-like"/>
    <property type="match status" value="1"/>
</dbReference>
<dbReference type="PANTHER" id="PTHR13360">
    <property type="entry name" value="ACTIVATING SIGNAL COINTEGRATOR 1 COMPLEX SUBUNIT 1"/>
    <property type="match status" value="1"/>
</dbReference>
<dbReference type="GO" id="GO:0006355">
    <property type="term" value="P:regulation of DNA-templated transcription"/>
    <property type="evidence" value="ECO:0007669"/>
    <property type="project" value="TreeGrafter"/>
</dbReference>
<evidence type="ECO:0000313" key="2">
    <source>
        <dbReference type="EMBL" id="KAF7283182.1"/>
    </source>
</evidence>
<name>A0A834IZA9_RHYFE</name>
<dbReference type="AlphaFoldDB" id="A0A834IZA9"/>
<feature type="domain" description="A-kinase anchor protein 7-like phosphoesterase" evidence="1">
    <location>
        <begin position="132"/>
        <end position="345"/>
    </location>
</feature>
<evidence type="ECO:0000313" key="3">
    <source>
        <dbReference type="Proteomes" id="UP000625711"/>
    </source>
</evidence>
<sequence>MSRKLLNSRPIKMWIDGKVFNIRKFKNISSSNKCIEGDNDEENKKLLEIKEENGRFCASFRLPKLYFTKMESLPQFDISKISEDTETEILYPSAEDGEISFKSDNVQQLIQAINHIHAAVAEVRERNMAMQFVCIPCLNKNVQTNFENLKQELLEMESEILGMHESIFMCPKKLHVTIDVYSLMDDREQAEAIKALNDYKTEMEKVLEKTGPIKLGIRGLSCMNNNARKVDVLYANVKMMNETEEHNLQNIVNDISKHFFDRGLARKYQDNVKIHMTVINTKYRRQNGTPKRKLRYKRQSIDATKILEKYKNYDFGHCNFDSLHLSHITLKGEDGFYKPIAIVNLEPNKEI</sequence>
<dbReference type="Proteomes" id="UP000625711">
    <property type="component" value="Unassembled WGS sequence"/>
</dbReference>
<organism evidence="2 3">
    <name type="scientific">Rhynchophorus ferrugineus</name>
    <name type="common">Red palm weevil</name>
    <name type="synonym">Curculio ferrugineus</name>
    <dbReference type="NCBI Taxonomy" id="354439"/>
    <lineage>
        <taxon>Eukaryota</taxon>
        <taxon>Metazoa</taxon>
        <taxon>Ecdysozoa</taxon>
        <taxon>Arthropoda</taxon>
        <taxon>Hexapoda</taxon>
        <taxon>Insecta</taxon>
        <taxon>Pterygota</taxon>
        <taxon>Neoptera</taxon>
        <taxon>Endopterygota</taxon>
        <taxon>Coleoptera</taxon>
        <taxon>Polyphaga</taxon>
        <taxon>Cucujiformia</taxon>
        <taxon>Curculionidae</taxon>
        <taxon>Dryophthorinae</taxon>
        <taxon>Rhynchophorus</taxon>
    </lineage>
</organism>
<proteinExistence type="predicted"/>
<comment type="caution">
    <text evidence="2">The sequence shown here is derived from an EMBL/GenBank/DDBJ whole genome shotgun (WGS) entry which is preliminary data.</text>
</comment>
<dbReference type="InterPro" id="IPR009097">
    <property type="entry name" value="Cyclic_Pdiesterase"/>
</dbReference>
<dbReference type="Gene3D" id="3.90.1140.10">
    <property type="entry name" value="Cyclic phosphodiesterase"/>
    <property type="match status" value="1"/>
</dbReference>
<dbReference type="OrthoDB" id="277832at2759"/>
<dbReference type="PANTHER" id="PTHR13360:SF1">
    <property type="entry name" value="ACTIVATING SIGNAL COINTEGRATOR 1 COMPLEX SUBUNIT 1"/>
    <property type="match status" value="1"/>
</dbReference>
<gene>
    <name evidence="2" type="ORF">GWI33_001245</name>
</gene>
<dbReference type="GO" id="GO:0006307">
    <property type="term" value="P:DNA alkylation repair"/>
    <property type="evidence" value="ECO:0007669"/>
    <property type="project" value="InterPro"/>
</dbReference>
<reference evidence="2" key="1">
    <citation type="submission" date="2020-08" db="EMBL/GenBank/DDBJ databases">
        <title>Genome sequencing and assembly of the red palm weevil Rhynchophorus ferrugineus.</title>
        <authorList>
            <person name="Dias G.B."/>
            <person name="Bergman C.M."/>
            <person name="Manee M."/>
        </authorList>
    </citation>
    <scope>NUCLEOTIDE SEQUENCE</scope>
    <source>
        <strain evidence="2">AA-2017</strain>
        <tissue evidence="2">Whole larva</tissue>
    </source>
</reference>
<keyword evidence="3" id="KW-1185">Reference proteome</keyword>
<evidence type="ECO:0000259" key="1">
    <source>
        <dbReference type="Pfam" id="PF10469"/>
    </source>
</evidence>
<accession>A0A834IZA9</accession>
<dbReference type="InterPro" id="IPR019510">
    <property type="entry name" value="AKAP7-like_phosphoesterase"/>
</dbReference>
<dbReference type="EMBL" id="JAACXV010000131">
    <property type="protein sequence ID" value="KAF7283182.1"/>
    <property type="molecule type" value="Genomic_DNA"/>
</dbReference>
<dbReference type="GO" id="GO:0005634">
    <property type="term" value="C:nucleus"/>
    <property type="evidence" value="ECO:0007669"/>
    <property type="project" value="TreeGrafter"/>
</dbReference>
<dbReference type="Pfam" id="PF10469">
    <property type="entry name" value="AKAP7_NLS"/>
    <property type="match status" value="1"/>
</dbReference>